<keyword evidence="6 7" id="KW-0411">Iron-sulfur</keyword>
<dbReference type="PANTHER" id="PTHR43545">
    <property type="entry name" value="FORMATE DEHYDROGENASE, NITRATE-INDUCIBLE, IRON-SULFUR SUBUNIT"/>
    <property type="match status" value="1"/>
</dbReference>
<comment type="caution">
    <text evidence="10">The sequence shown here is derived from an EMBL/GenBank/DDBJ whole genome shotgun (WGS) entry which is preliminary data.</text>
</comment>
<keyword evidence="8" id="KW-0472">Membrane</keyword>
<dbReference type="GO" id="GO:0030313">
    <property type="term" value="C:cell envelope"/>
    <property type="evidence" value="ECO:0007669"/>
    <property type="project" value="UniProtKB-SubCell"/>
</dbReference>
<dbReference type="PIRSF" id="PIRSF036298">
    <property type="entry name" value="FDH_4Fe4S"/>
    <property type="match status" value="1"/>
</dbReference>
<evidence type="ECO:0000259" key="9">
    <source>
        <dbReference type="PROSITE" id="PS51379"/>
    </source>
</evidence>
<feature type="domain" description="4Fe-4S ferredoxin-type" evidence="9">
    <location>
        <begin position="80"/>
        <end position="109"/>
    </location>
</feature>
<evidence type="ECO:0000256" key="6">
    <source>
        <dbReference type="ARBA" id="ARBA00023014"/>
    </source>
</evidence>
<dbReference type="Pfam" id="PF13247">
    <property type="entry name" value="Fer4_11"/>
    <property type="match status" value="1"/>
</dbReference>
<organism evidence="10">
    <name type="scientific">Caldilinea aerophila</name>
    <dbReference type="NCBI Taxonomy" id="133453"/>
    <lineage>
        <taxon>Bacteria</taxon>
        <taxon>Bacillati</taxon>
        <taxon>Chloroflexota</taxon>
        <taxon>Caldilineae</taxon>
        <taxon>Caldilineales</taxon>
        <taxon>Caldilineaceae</taxon>
        <taxon>Caldilinea</taxon>
    </lineage>
</organism>
<dbReference type="InterPro" id="IPR051555">
    <property type="entry name" value="FDH_Electron_Transfer_Unit"/>
</dbReference>
<sequence length="254" mass="27444">MAFYAFLLDLARCIGCEACAAACMAGNELPFGAQYIHLIEQTQGAFPDLTGGFKNHRCYHCADAACVKVCPTGALYKEDGLTRLNREVCIGCAYCVDACPFDVPRIVNGRSSKCDACAATTKAGGQPWCVRTCPSDALHYGERQEILAEAHRRVEAIKARYPKARVYGETEAGGLGVVIVLPDEPEAFGLPVNPQRPLLLDMWQNVVQPAAAGLTGLSVLVAGVAAIIARRNHMKELEQLRSQQIESSQDERAS</sequence>
<feature type="binding site" evidence="7">
    <location>
        <position position="16"/>
    </location>
    <ligand>
        <name>[4Fe-4S] cluster</name>
        <dbReference type="ChEBI" id="CHEBI:49883"/>
        <label>1</label>
    </ligand>
</feature>
<comment type="subcellular location">
    <subcellularLocation>
        <location evidence="1">Cell envelope</location>
    </subcellularLocation>
</comment>
<evidence type="ECO:0000256" key="2">
    <source>
        <dbReference type="ARBA" id="ARBA00022485"/>
    </source>
</evidence>
<evidence type="ECO:0000256" key="5">
    <source>
        <dbReference type="ARBA" id="ARBA00023004"/>
    </source>
</evidence>
<evidence type="ECO:0000313" key="10">
    <source>
        <dbReference type="EMBL" id="HDX32539.1"/>
    </source>
</evidence>
<keyword evidence="3 7" id="KW-0479">Metal-binding</keyword>
<feature type="binding site" evidence="7">
    <location>
        <position position="133"/>
    </location>
    <ligand>
        <name>[4Fe-4S] cluster</name>
        <dbReference type="ChEBI" id="CHEBI:49883"/>
        <label>1</label>
    </ligand>
</feature>
<dbReference type="InterPro" id="IPR017896">
    <property type="entry name" value="4Fe4S_Fe-S-bd"/>
</dbReference>
<accession>A0A7C1FH28</accession>
<keyword evidence="8" id="KW-1133">Transmembrane helix</keyword>
<dbReference type="InterPro" id="IPR017900">
    <property type="entry name" value="4Fe4S_Fe_S_CS"/>
</dbReference>
<dbReference type="EMBL" id="DSMG01000140">
    <property type="protein sequence ID" value="HDX32539.1"/>
    <property type="molecule type" value="Genomic_DNA"/>
</dbReference>
<keyword evidence="2 7" id="KW-0004">4Fe-4S</keyword>
<dbReference type="PANTHER" id="PTHR43545:SF1">
    <property type="entry name" value="HYDROGENASE-2 OPERON PROTEIN HYBA"/>
    <property type="match status" value="1"/>
</dbReference>
<keyword evidence="8" id="KW-0812">Transmembrane</keyword>
<feature type="binding site" evidence="7">
    <location>
        <position position="13"/>
    </location>
    <ligand>
        <name>[4Fe-4S] cluster</name>
        <dbReference type="ChEBI" id="CHEBI:49883"/>
        <label>1</label>
    </ligand>
</feature>
<feature type="binding site" evidence="7">
    <location>
        <position position="129"/>
    </location>
    <ligand>
        <name>[4Fe-4S] cluster</name>
        <dbReference type="ChEBI" id="CHEBI:49883"/>
        <label>2</label>
    </ligand>
</feature>
<feature type="transmembrane region" description="Helical" evidence="8">
    <location>
        <begin position="210"/>
        <end position="229"/>
    </location>
</feature>
<dbReference type="GO" id="GO:0045333">
    <property type="term" value="P:cellular respiration"/>
    <property type="evidence" value="ECO:0007669"/>
    <property type="project" value="InterPro"/>
</dbReference>
<dbReference type="GO" id="GO:0015944">
    <property type="term" value="P:formate oxidation"/>
    <property type="evidence" value="ECO:0007669"/>
    <property type="project" value="InterPro"/>
</dbReference>
<name>A0A7C1FH28_9CHLR</name>
<evidence type="ECO:0000256" key="4">
    <source>
        <dbReference type="ARBA" id="ARBA00022737"/>
    </source>
</evidence>
<keyword evidence="4" id="KW-0677">Repeat</keyword>
<feature type="binding site" evidence="7">
    <location>
        <position position="95"/>
    </location>
    <ligand>
        <name>[4Fe-4S] cluster</name>
        <dbReference type="ChEBI" id="CHEBI:49883"/>
        <label>4</label>
    </ligand>
</feature>
<evidence type="ECO:0000256" key="3">
    <source>
        <dbReference type="ARBA" id="ARBA00022723"/>
    </source>
</evidence>
<feature type="binding site" evidence="7">
    <location>
        <position position="99"/>
    </location>
    <ligand>
        <name>[4Fe-4S] cluster</name>
        <dbReference type="ChEBI" id="CHEBI:49883"/>
        <label>3</label>
    </ligand>
</feature>
<dbReference type="PROSITE" id="PS51379">
    <property type="entry name" value="4FE4S_FER_2"/>
    <property type="match status" value="2"/>
</dbReference>
<feature type="binding site" evidence="7">
    <location>
        <position position="66"/>
    </location>
    <ligand>
        <name>[4Fe-4S] cluster</name>
        <dbReference type="ChEBI" id="CHEBI:49883"/>
        <label>3</label>
    </ligand>
</feature>
<dbReference type="PROSITE" id="PS00198">
    <property type="entry name" value="4FE4S_FER_1"/>
    <property type="match status" value="1"/>
</dbReference>
<feature type="binding site" evidence="7">
    <location>
        <position position="19"/>
    </location>
    <ligand>
        <name>[4Fe-4S] cluster</name>
        <dbReference type="ChEBI" id="CHEBI:49883"/>
        <label>1</label>
    </ligand>
</feature>
<feature type="binding site" evidence="7">
    <location>
        <position position="70"/>
    </location>
    <ligand>
        <name>[4Fe-4S] cluster</name>
        <dbReference type="ChEBI" id="CHEBI:49883"/>
        <label>4</label>
    </ligand>
</feature>
<evidence type="ECO:0000256" key="1">
    <source>
        <dbReference type="ARBA" id="ARBA00004196"/>
    </source>
</evidence>
<dbReference type="Gene3D" id="3.30.70.20">
    <property type="match status" value="2"/>
</dbReference>
<feature type="binding site" evidence="7">
    <location>
        <position position="89"/>
    </location>
    <ligand>
        <name>[4Fe-4S] cluster</name>
        <dbReference type="ChEBI" id="CHEBI:49883"/>
        <label>4</label>
    </ligand>
</feature>
<reference evidence="10" key="1">
    <citation type="journal article" date="2020" name="mSystems">
        <title>Genome- and Community-Level Interaction Insights into Carbon Utilization and Element Cycling Functions of Hydrothermarchaeota in Hydrothermal Sediment.</title>
        <authorList>
            <person name="Zhou Z."/>
            <person name="Liu Y."/>
            <person name="Xu W."/>
            <person name="Pan J."/>
            <person name="Luo Z.H."/>
            <person name="Li M."/>
        </authorList>
    </citation>
    <scope>NUCLEOTIDE SEQUENCE [LARGE SCALE GENOMIC DNA]</scope>
    <source>
        <strain evidence="10">SpSt-289</strain>
    </source>
</reference>
<gene>
    <name evidence="10" type="ORF">ENQ20_13780</name>
</gene>
<comment type="cofactor">
    <cofactor evidence="7">
        <name>[4Fe-4S] cluster</name>
        <dbReference type="ChEBI" id="CHEBI:49883"/>
    </cofactor>
    <text evidence="7">Binds 4 [4Fe-4S] clusters per subunit.</text>
</comment>
<dbReference type="GO" id="GO:0051539">
    <property type="term" value="F:4 iron, 4 sulfur cluster binding"/>
    <property type="evidence" value="ECO:0007669"/>
    <property type="project" value="UniProtKB-KW"/>
</dbReference>
<protein>
    <submittedName>
        <fullName evidence="10">4Fe-4S dicluster domain-containing protein</fullName>
    </submittedName>
</protein>
<dbReference type="AlphaFoldDB" id="A0A7C1FH28"/>
<proteinExistence type="predicted"/>
<feature type="binding site" evidence="7">
    <location>
        <position position="58"/>
    </location>
    <ligand>
        <name>[4Fe-4S] cluster</name>
        <dbReference type="ChEBI" id="CHEBI:49883"/>
        <label>3</label>
    </ligand>
</feature>
<feature type="binding site" evidence="7">
    <location>
        <position position="114"/>
    </location>
    <ligand>
        <name>[4Fe-4S] cluster</name>
        <dbReference type="ChEBI" id="CHEBI:49883"/>
        <label>2</label>
    </ligand>
</feature>
<feature type="binding site" evidence="7">
    <location>
        <position position="61"/>
    </location>
    <ligand>
        <name>[4Fe-4S] cluster</name>
        <dbReference type="ChEBI" id="CHEBI:49883"/>
        <label>3</label>
    </ligand>
</feature>
<feature type="binding site" evidence="7">
    <location>
        <position position="92"/>
    </location>
    <ligand>
        <name>[4Fe-4S] cluster</name>
        <dbReference type="ChEBI" id="CHEBI:49883"/>
        <label>4</label>
    </ligand>
</feature>
<feature type="binding site" evidence="7">
    <location>
        <position position="117"/>
    </location>
    <ligand>
        <name>[4Fe-4S] cluster</name>
        <dbReference type="ChEBI" id="CHEBI:49883"/>
        <label>2</label>
    </ligand>
</feature>
<keyword evidence="5 7" id="KW-0408">Iron</keyword>
<dbReference type="SUPFAM" id="SSF54862">
    <property type="entry name" value="4Fe-4S ferredoxins"/>
    <property type="match status" value="1"/>
</dbReference>
<dbReference type="GO" id="GO:0046872">
    <property type="term" value="F:metal ion binding"/>
    <property type="evidence" value="ECO:0007669"/>
    <property type="project" value="UniProtKB-KW"/>
</dbReference>
<feature type="domain" description="4Fe-4S ferredoxin-type" evidence="9">
    <location>
        <begin position="4"/>
        <end position="34"/>
    </location>
</feature>
<evidence type="ECO:0000256" key="7">
    <source>
        <dbReference type="PIRSR" id="PIRSR036298-50"/>
    </source>
</evidence>
<evidence type="ECO:0000256" key="8">
    <source>
        <dbReference type="SAM" id="Phobius"/>
    </source>
</evidence>
<feature type="binding site" evidence="7">
    <location>
        <position position="23"/>
    </location>
    <ligand>
        <name>[4Fe-4S] cluster</name>
        <dbReference type="ChEBI" id="CHEBI:49883"/>
        <label>2</label>
    </ligand>
</feature>
<dbReference type="InterPro" id="IPR014603">
    <property type="entry name" value="Formate_DH_Fe-S_su"/>
</dbReference>